<keyword evidence="3" id="KW-0813">Transport</keyword>
<dbReference type="PANTHER" id="PTHR43553:SF24">
    <property type="entry name" value="ENERGY-COUPLING FACTOR TRANSPORTER ATP-BINDING PROTEIN ECFA1"/>
    <property type="match status" value="1"/>
</dbReference>
<dbReference type="EMBL" id="SNWN01000014">
    <property type="protein sequence ID" value="TDO19457.1"/>
    <property type="molecule type" value="Genomic_DNA"/>
</dbReference>
<keyword evidence="5" id="KW-0547">Nucleotide-binding</keyword>
<evidence type="ECO:0000256" key="8">
    <source>
        <dbReference type="ARBA" id="ARBA00023136"/>
    </source>
</evidence>
<dbReference type="OrthoDB" id="9806726at2"/>
<evidence type="ECO:0000256" key="2">
    <source>
        <dbReference type="ARBA" id="ARBA00005417"/>
    </source>
</evidence>
<dbReference type="Pfam" id="PF00005">
    <property type="entry name" value="ABC_tran"/>
    <property type="match status" value="1"/>
</dbReference>
<keyword evidence="4" id="KW-1003">Cell membrane</keyword>
<evidence type="ECO:0000256" key="1">
    <source>
        <dbReference type="ARBA" id="ARBA00004236"/>
    </source>
</evidence>
<dbReference type="AlphaFoldDB" id="A0A4R6ICZ4"/>
<dbReference type="PANTHER" id="PTHR43553">
    <property type="entry name" value="HEAVY METAL TRANSPORTER"/>
    <property type="match status" value="1"/>
</dbReference>
<keyword evidence="6 10" id="KW-0067">ATP-binding</keyword>
<evidence type="ECO:0000256" key="6">
    <source>
        <dbReference type="ARBA" id="ARBA00022840"/>
    </source>
</evidence>
<proteinExistence type="inferred from homology"/>
<dbReference type="GO" id="GO:0042626">
    <property type="term" value="F:ATPase-coupled transmembrane transporter activity"/>
    <property type="evidence" value="ECO:0007669"/>
    <property type="project" value="TreeGrafter"/>
</dbReference>
<evidence type="ECO:0000259" key="9">
    <source>
        <dbReference type="PROSITE" id="PS50893"/>
    </source>
</evidence>
<protein>
    <submittedName>
        <fullName evidence="10">Energy-coupling factor transport system ATP-binding protein</fullName>
    </submittedName>
</protein>
<name>A0A4R6ICZ4_9MOLU</name>
<dbReference type="GO" id="GO:0043190">
    <property type="term" value="C:ATP-binding cassette (ABC) transporter complex"/>
    <property type="evidence" value="ECO:0007669"/>
    <property type="project" value="TreeGrafter"/>
</dbReference>
<dbReference type="Proteomes" id="UP000295518">
    <property type="component" value="Unassembled WGS sequence"/>
</dbReference>
<dbReference type="CDD" id="cd03225">
    <property type="entry name" value="ABC_cobalt_CbiO_domain1"/>
    <property type="match status" value="1"/>
</dbReference>
<comment type="subcellular location">
    <subcellularLocation>
        <location evidence="1">Cell membrane</location>
    </subcellularLocation>
</comment>
<dbReference type="RefSeq" id="WP_094254878.1">
    <property type="nucleotide sequence ID" value="NZ_NNCE01000006.1"/>
</dbReference>
<keyword evidence="7" id="KW-1278">Translocase</keyword>
<reference evidence="10 11" key="1">
    <citation type="submission" date="2019-03" db="EMBL/GenBank/DDBJ databases">
        <title>Genomic Encyclopedia of Archaeal and Bacterial Type Strains, Phase II (KMG-II): from individual species to whole genera.</title>
        <authorList>
            <person name="Goeker M."/>
        </authorList>
    </citation>
    <scope>NUCLEOTIDE SEQUENCE [LARGE SCALE GENOMIC DNA]</scope>
    <source>
        <strain evidence="10 11">ATCC 700618</strain>
    </source>
</reference>
<dbReference type="SMART" id="SM00382">
    <property type="entry name" value="AAA"/>
    <property type="match status" value="1"/>
</dbReference>
<evidence type="ECO:0000256" key="3">
    <source>
        <dbReference type="ARBA" id="ARBA00022448"/>
    </source>
</evidence>
<evidence type="ECO:0000256" key="4">
    <source>
        <dbReference type="ARBA" id="ARBA00022475"/>
    </source>
</evidence>
<keyword evidence="8" id="KW-0472">Membrane</keyword>
<evidence type="ECO:0000313" key="10">
    <source>
        <dbReference type="EMBL" id="TDO19457.1"/>
    </source>
</evidence>
<dbReference type="InterPro" id="IPR027417">
    <property type="entry name" value="P-loop_NTPase"/>
</dbReference>
<evidence type="ECO:0000256" key="7">
    <source>
        <dbReference type="ARBA" id="ARBA00022967"/>
    </source>
</evidence>
<dbReference type="PROSITE" id="PS00211">
    <property type="entry name" value="ABC_TRANSPORTER_1"/>
    <property type="match status" value="1"/>
</dbReference>
<comment type="caution">
    <text evidence="10">The sequence shown here is derived from an EMBL/GenBank/DDBJ whole genome shotgun (WGS) entry which is preliminary data.</text>
</comment>
<comment type="similarity">
    <text evidence="2">Belongs to the ABC transporter superfamily.</text>
</comment>
<feature type="domain" description="ABC transporter" evidence="9">
    <location>
        <begin position="11"/>
        <end position="245"/>
    </location>
</feature>
<dbReference type="SUPFAM" id="SSF52540">
    <property type="entry name" value="P-loop containing nucleoside triphosphate hydrolases"/>
    <property type="match status" value="1"/>
</dbReference>
<dbReference type="GO" id="GO:0016887">
    <property type="term" value="F:ATP hydrolysis activity"/>
    <property type="evidence" value="ECO:0007669"/>
    <property type="project" value="InterPro"/>
</dbReference>
<dbReference type="InterPro" id="IPR017871">
    <property type="entry name" value="ABC_transporter-like_CS"/>
</dbReference>
<dbReference type="InterPro" id="IPR015856">
    <property type="entry name" value="ABC_transpr_CbiO/EcfA_su"/>
</dbReference>
<dbReference type="FunFam" id="3.40.50.300:FF:000224">
    <property type="entry name" value="Energy-coupling factor transporter ATP-binding protein EcfA"/>
    <property type="match status" value="1"/>
</dbReference>
<dbReference type="Gene3D" id="3.40.50.300">
    <property type="entry name" value="P-loop containing nucleotide triphosphate hydrolases"/>
    <property type="match status" value="1"/>
</dbReference>
<dbReference type="PROSITE" id="PS50893">
    <property type="entry name" value="ABC_TRANSPORTER_2"/>
    <property type="match status" value="1"/>
</dbReference>
<evidence type="ECO:0000313" key="11">
    <source>
        <dbReference type="Proteomes" id="UP000295518"/>
    </source>
</evidence>
<dbReference type="InterPro" id="IPR003593">
    <property type="entry name" value="AAA+_ATPase"/>
</dbReference>
<accession>A0A4R6ICZ4</accession>
<gene>
    <name evidence="10" type="ORF">EI74_0728</name>
</gene>
<dbReference type="GO" id="GO:0005524">
    <property type="term" value="F:ATP binding"/>
    <property type="evidence" value="ECO:0007669"/>
    <property type="project" value="UniProtKB-KW"/>
</dbReference>
<sequence>MNENKKLPQAIKIQNLKFQYSKDSDLILNNLNLEIEQGTYNVFVGQNGSGKSTTTKLIANVLKQYDGEIEILGQLKSKSNGRKLQKKVGIVFDNPDFQLIGSTVEEDIIFCLENYNFKSELMPDIVHNVLTDVNMLDYRKTAPDQLSGGQKQKVALATVLAFSPEIIILDEAFSMLDYKSKKQIQNIISQLHKQKNRTIISVSHDMEELVKADNIFIFKNGNIIAKLTYKELINNKDLLLENGLELPFLPNLISELKNLNINVKSDDLNVESLATQLCLMQK</sequence>
<organism evidence="10 11">
    <name type="scientific">Mycoplasma testudineum</name>
    <dbReference type="NCBI Taxonomy" id="244584"/>
    <lineage>
        <taxon>Bacteria</taxon>
        <taxon>Bacillati</taxon>
        <taxon>Mycoplasmatota</taxon>
        <taxon>Mollicutes</taxon>
        <taxon>Mycoplasmataceae</taxon>
        <taxon>Mycoplasma</taxon>
    </lineage>
</organism>
<dbReference type="InterPro" id="IPR050095">
    <property type="entry name" value="ECF_ABC_transporter_ATP-bd"/>
</dbReference>
<dbReference type="InterPro" id="IPR003439">
    <property type="entry name" value="ABC_transporter-like_ATP-bd"/>
</dbReference>
<keyword evidence="11" id="KW-1185">Reference proteome</keyword>
<evidence type="ECO:0000256" key="5">
    <source>
        <dbReference type="ARBA" id="ARBA00022741"/>
    </source>
</evidence>